<feature type="non-terminal residue" evidence="1">
    <location>
        <position position="74"/>
    </location>
</feature>
<dbReference type="Proteomes" id="UP001195483">
    <property type="component" value="Unassembled WGS sequence"/>
</dbReference>
<accession>A0AAE0W3F6</accession>
<organism evidence="1 2">
    <name type="scientific">Potamilus streckersoni</name>
    <dbReference type="NCBI Taxonomy" id="2493646"/>
    <lineage>
        <taxon>Eukaryota</taxon>
        <taxon>Metazoa</taxon>
        <taxon>Spiralia</taxon>
        <taxon>Lophotrochozoa</taxon>
        <taxon>Mollusca</taxon>
        <taxon>Bivalvia</taxon>
        <taxon>Autobranchia</taxon>
        <taxon>Heteroconchia</taxon>
        <taxon>Palaeoheterodonta</taxon>
        <taxon>Unionida</taxon>
        <taxon>Unionoidea</taxon>
        <taxon>Unionidae</taxon>
        <taxon>Ambleminae</taxon>
        <taxon>Lampsilini</taxon>
        <taxon>Potamilus</taxon>
    </lineage>
</organism>
<sequence length="74" mass="8297">MTDNTGVPRSTEWGMIRDGAEREYRVLKIGKLHLTEAALKLFAPEGDFLARMERVSNMSVNDDDVVLLTFPKSG</sequence>
<evidence type="ECO:0000313" key="2">
    <source>
        <dbReference type="Proteomes" id="UP001195483"/>
    </source>
</evidence>
<keyword evidence="2" id="KW-1185">Reference proteome</keyword>
<comment type="caution">
    <text evidence="1">The sequence shown here is derived from an EMBL/GenBank/DDBJ whole genome shotgun (WGS) entry which is preliminary data.</text>
</comment>
<gene>
    <name evidence="1" type="ORF">CHS0354_024333</name>
</gene>
<proteinExistence type="predicted"/>
<reference evidence="1" key="2">
    <citation type="journal article" date="2021" name="Genome Biol. Evol.">
        <title>Developing a high-quality reference genome for a parasitic bivalve with doubly uniparental inheritance (Bivalvia: Unionida).</title>
        <authorList>
            <person name="Smith C.H."/>
        </authorList>
    </citation>
    <scope>NUCLEOTIDE SEQUENCE</scope>
    <source>
        <strain evidence="1">CHS0354</strain>
        <tissue evidence="1">Mantle</tissue>
    </source>
</reference>
<name>A0AAE0W3F6_9BIVA</name>
<evidence type="ECO:0000313" key="1">
    <source>
        <dbReference type="EMBL" id="KAK3600061.1"/>
    </source>
</evidence>
<reference evidence="1" key="1">
    <citation type="journal article" date="2021" name="Genome Biol. Evol.">
        <title>A High-Quality Reference Genome for a Parasitic Bivalve with Doubly Uniparental Inheritance (Bivalvia: Unionida).</title>
        <authorList>
            <person name="Smith C.H."/>
        </authorList>
    </citation>
    <scope>NUCLEOTIDE SEQUENCE</scope>
    <source>
        <strain evidence="1">CHS0354</strain>
    </source>
</reference>
<dbReference type="AlphaFoldDB" id="A0AAE0W3F6"/>
<reference evidence="1" key="3">
    <citation type="submission" date="2023-05" db="EMBL/GenBank/DDBJ databases">
        <authorList>
            <person name="Smith C.H."/>
        </authorList>
    </citation>
    <scope>NUCLEOTIDE SEQUENCE</scope>
    <source>
        <strain evidence="1">CHS0354</strain>
        <tissue evidence="1">Mantle</tissue>
    </source>
</reference>
<dbReference type="EMBL" id="JAEAOA010001444">
    <property type="protein sequence ID" value="KAK3600061.1"/>
    <property type="molecule type" value="Genomic_DNA"/>
</dbReference>
<protein>
    <submittedName>
        <fullName evidence="1">Uncharacterized protein</fullName>
    </submittedName>
</protein>